<feature type="repeat" description="WD" evidence="6">
    <location>
        <begin position="296"/>
        <end position="337"/>
    </location>
</feature>
<dbReference type="InterPro" id="IPR019775">
    <property type="entry name" value="WD40_repeat_CS"/>
</dbReference>
<evidence type="ECO:0000313" key="9">
    <source>
        <dbReference type="Proteomes" id="UP000887574"/>
    </source>
</evidence>
<evidence type="ECO:0000256" key="4">
    <source>
        <dbReference type="ARBA" id="ARBA00022737"/>
    </source>
</evidence>
<dbReference type="InterPro" id="IPR040315">
    <property type="entry name" value="WDR46/Utp7"/>
</dbReference>
<dbReference type="Pfam" id="PF08149">
    <property type="entry name" value="BING4CT"/>
    <property type="match status" value="1"/>
</dbReference>
<dbReference type="WBParaSite" id="jg24392">
    <property type="protein sequence ID" value="jg24392"/>
    <property type="gene ID" value="jg24392"/>
</dbReference>
<dbReference type="PROSITE" id="PS50294">
    <property type="entry name" value="WD_REPEATS_REGION"/>
    <property type="match status" value="1"/>
</dbReference>
<protein>
    <submittedName>
        <fullName evidence="10">BING4 C-terminal domain-containing protein</fullName>
    </submittedName>
</protein>
<evidence type="ECO:0000256" key="6">
    <source>
        <dbReference type="PROSITE-ProRule" id="PRU00221"/>
    </source>
</evidence>
<dbReference type="InterPro" id="IPR015943">
    <property type="entry name" value="WD40/YVTN_repeat-like_dom_sf"/>
</dbReference>
<dbReference type="PROSITE" id="PS00678">
    <property type="entry name" value="WD_REPEATS_1"/>
    <property type="match status" value="1"/>
</dbReference>
<proteinExistence type="predicted"/>
<evidence type="ECO:0000259" key="8">
    <source>
        <dbReference type="SMART" id="SM01033"/>
    </source>
</evidence>
<sequence length="489" mass="55806">MIRQETLLPMLTALEVISQNSQEFDEIKQQLFCLKFEYAGESKIMNNSKSPKQKKKSQKRFFQEADSEDDDGHVPVSKDRLQRHDTGADNLNPQNAKTKRAEKTARAELLNETEPGGIESEDQPSYSVTQKQIRDAVDIVSATKSFELELDKFGPYRINYTRNGRHMLLGGKKGHVAAFDWMTKDLMNETNVMESVRDVQWLHVNTMYAVAQKRWLRIYDNHGTELHCMKQMHDIKRLDFLPYHMLLVAASNSSFLHYLDVCTGRMNPANAIVLTGSAKGCVSMWSPNSKQPLVELFTHHAAVRGIAVEESGTYMATTGLDRHMRIWDLRTYKQLHSYVMPVSYGEVAFSQRKYVAAATGSVVQVFKDAHMGQAKTPYMQHYCPSVVSDLQFCPYEDVLGVGHEHGFLSLLVPGAGDPNYDAVKVNPFESKKQRQEREVRMLLEKLQPELITLDPSDINKINRVNLKQTLDYKAKVLKIKPDEVKDDEE</sequence>
<evidence type="ECO:0000256" key="7">
    <source>
        <dbReference type="SAM" id="MobiDB-lite"/>
    </source>
</evidence>
<dbReference type="InterPro" id="IPR036322">
    <property type="entry name" value="WD40_repeat_dom_sf"/>
</dbReference>
<feature type="compositionally biased region" description="Basic and acidic residues" evidence="7">
    <location>
        <begin position="72"/>
        <end position="87"/>
    </location>
</feature>
<feature type="domain" description="BING4 C-terminal" evidence="8">
    <location>
        <begin position="377"/>
        <end position="455"/>
    </location>
</feature>
<evidence type="ECO:0000313" key="10">
    <source>
        <dbReference type="WBParaSite" id="jg24392"/>
    </source>
</evidence>
<dbReference type="PROSITE" id="PS50082">
    <property type="entry name" value="WD_REPEATS_2"/>
    <property type="match status" value="1"/>
</dbReference>
<dbReference type="Gene3D" id="2.130.10.10">
    <property type="entry name" value="YVTN repeat-like/Quinoprotein amine dehydrogenase"/>
    <property type="match status" value="1"/>
</dbReference>
<comment type="subcellular location">
    <subcellularLocation>
        <location evidence="1">Nucleus</location>
        <location evidence="1">Nucleolus</location>
    </subcellularLocation>
</comment>
<dbReference type="SMART" id="SM00320">
    <property type="entry name" value="WD40"/>
    <property type="match status" value="3"/>
</dbReference>
<name>A0A915DZQ5_9BILA</name>
<evidence type="ECO:0000256" key="1">
    <source>
        <dbReference type="ARBA" id="ARBA00004604"/>
    </source>
</evidence>
<dbReference type="AlphaFoldDB" id="A0A915DZQ5"/>
<accession>A0A915DZQ5</accession>
<dbReference type="FunFam" id="2.130.10.10:FF:000378">
    <property type="entry name" value="U3 small nucleolar RNA-associated protein 7"/>
    <property type="match status" value="1"/>
</dbReference>
<evidence type="ECO:0000256" key="5">
    <source>
        <dbReference type="ARBA" id="ARBA00023242"/>
    </source>
</evidence>
<reference evidence="10" key="1">
    <citation type="submission" date="2022-11" db="UniProtKB">
        <authorList>
            <consortium name="WormBaseParasite"/>
        </authorList>
    </citation>
    <scope>IDENTIFICATION</scope>
</reference>
<dbReference type="GO" id="GO:0032040">
    <property type="term" value="C:small-subunit processome"/>
    <property type="evidence" value="ECO:0007669"/>
    <property type="project" value="TreeGrafter"/>
</dbReference>
<dbReference type="PANTHER" id="PTHR14085:SF3">
    <property type="entry name" value="WD REPEAT-CONTAINING PROTEIN 46"/>
    <property type="match status" value="1"/>
</dbReference>
<dbReference type="Proteomes" id="UP000887574">
    <property type="component" value="Unplaced"/>
</dbReference>
<evidence type="ECO:0000256" key="2">
    <source>
        <dbReference type="ARBA" id="ARBA00022552"/>
    </source>
</evidence>
<feature type="region of interest" description="Disordered" evidence="7">
    <location>
        <begin position="45"/>
        <end position="104"/>
    </location>
</feature>
<dbReference type="GO" id="GO:0000462">
    <property type="term" value="P:maturation of SSU-rRNA from tricistronic rRNA transcript (SSU-rRNA, 5.8S rRNA, LSU-rRNA)"/>
    <property type="evidence" value="ECO:0007669"/>
    <property type="project" value="TreeGrafter"/>
</dbReference>
<keyword evidence="5" id="KW-0539">Nucleus</keyword>
<keyword evidence="2" id="KW-0698">rRNA processing</keyword>
<organism evidence="9 10">
    <name type="scientific">Ditylenchus dipsaci</name>
    <dbReference type="NCBI Taxonomy" id="166011"/>
    <lineage>
        <taxon>Eukaryota</taxon>
        <taxon>Metazoa</taxon>
        <taxon>Ecdysozoa</taxon>
        <taxon>Nematoda</taxon>
        <taxon>Chromadorea</taxon>
        <taxon>Rhabditida</taxon>
        <taxon>Tylenchina</taxon>
        <taxon>Tylenchomorpha</taxon>
        <taxon>Sphaerularioidea</taxon>
        <taxon>Anguinidae</taxon>
        <taxon>Anguininae</taxon>
        <taxon>Ditylenchus</taxon>
    </lineage>
</organism>
<dbReference type="Pfam" id="PF00400">
    <property type="entry name" value="WD40"/>
    <property type="match status" value="1"/>
</dbReference>
<dbReference type="GO" id="GO:0030686">
    <property type="term" value="C:90S preribosome"/>
    <property type="evidence" value="ECO:0007669"/>
    <property type="project" value="TreeGrafter"/>
</dbReference>
<keyword evidence="3 6" id="KW-0853">WD repeat</keyword>
<dbReference type="InterPro" id="IPR001680">
    <property type="entry name" value="WD40_rpt"/>
</dbReference>
<keyword evidence="4" id="KW-0677">Repeat</keyword>
<dbReference type="PANTHER" id="PTHR14085">
    <property type="entry name" value="WD-REPEAT PROTEIN BING4"/>
    <property type="match status" value="1"/>
</dbReference>
<evidence type="ECO:0000256" key="3">
    <source>
        <dbReference type="ARBA" id="ARBA00022574"/>
    </source>
</evidence>
<dbReference type="SMART" id="SM01033">
    <property type="entry name" value="BING4CT"/>
    <property type="match status" value="1"/>
</dbReference>
<keyword evidence="9" id="KW-1185">Reference proteome</keyword>
<dbReference type="InterPro" id="IPR012952">
    <property type="entry name" value="BING4_C_dom"/>
</dbReference>
<dbReference type="SUPFAM" id="SSF50978">
    <property type="entry name" value="WD40 repeat-like"/>
    <property type="match status" value="1"/>
</dbReference>